<feature type="coiled-coil region" evidence="1">
    <location>
        <begin position="800"/>
        <end position="869"/>
    </location>
</feature>
<proteinExistence type="predicted"/>
<dbReference type="Proteomes" id="UP000250043">
    <property type="component" value="Unassembled WGS sequence"/>
</dbReference>
<feature type="compositionally biased region" description="Low complexity" evidence="2">
    <location>
        <begin position="150"/>
        <end position="161"/>
    </location>
</feature>
<feature type="compositionally biased region" description="Basic and acidic residues" evidence="2">
    <location>
        <begin position="383"/>
        <end position="393"/>
    </location>
</feature>
<dbReference type="OrthoDB" id="3647690at2759"/>
<dbReference type="CDD" id="cd00024">
    <property type="entry name" value="CD_CSD"/>
    <property type="match status" value="1"/>
</dbReference>
<evidence type="ECO:0008006" key="5">
    <source>
        <dbReference type="Google" id="ProtNLM"/>
    </source>
</evidence>
<feature type="region of interest" description="Disordered" evidence="2">
    <location>
        <begin position="84"/>
        <end position="455"/>
    </location>
</feature>
<feature type="compositionally biased region" description="Basic and acidic residues" evidence="2">
    <location>
        <begin position="200"/>
        <end position="212"/>
    </location>
</feature>
<name>A0A8E2J4Q0_9APHY</name>
<feature type="region of interest" description="Disordered" evidence="2">
    <location>
        <begin position="489"/>
        <end position="533"/>
    </location>
</feature>
<feature type="compositionally biased region" description="Basic residues" evidence="2">
    <location>
        <begin position="404"/>
        <end position="413"/>
    </location>
</feature>
<feature type="compositionally biased region" description="Pro residues" evidence="2">
    <location>
        <begin position="511"/>
        <end position="523"/>
    </location>
</feature>
<feature type="compositionally biased region" description="Acidic residues" evidence="2">
    <location>
        <begin position="1"/>
        <end position="12"/>
    </location>
</feature>
<reference evidence="3 4" key="1">
    <citation type="submission" date="2016-07" db="EMBL/GenBank/DDBJ databases">
        <title>Draft genome of the white-rot fungus Obba rivulosa 3A-2.</title>
        <authorList>
            <consortium name="DOE Joint Genome Institute"/>
            <person name="Miettinen O."/>
            <person name="Riley R."/>
            <person name="Acob R."/>
            <person name="Barry K."/>
            <person name="Cullen D."/>
            <person name="De Vries R."/>
            <person name="Hainaut M."/>
            <person name="Hatakka A."/>
            <person name="Henrissat B."/>
            <person name="Hilden K."/>
            <person name="Kuo R."/>
            <person name="Labutti K."/>
            <person name="Lipzen A."/>
            <person name="Makela M.R."/>
            <person name="Sandor L."/>
            <person name="Spatafora J.W."/>
            <person name="Grigoriev I.V."/>
            <person name="Hibbett D.S."/>
        </authorList>
    </citation>
    <scope>NUCLEOTIDE SEQUENCE [LARGE SCALE GENOMIC DNA]</scope>
    <source>
        <strain evidence="3 4">3A-2</strain>
    </source>
</reference>
<feature type="region of interest" description="Disordered" evidence="2">
    <location>
        <begin position="609"/>
        <end position="646"/>
    </location>
</feature>
<feature type="compositionally biased region" description="Low complexity" evidence="2">
    <location>
        <begin position="636"/>
        <end position="646"/>
    </location>
</feature>
<dbReference type="AlphaFoldDB" id="A0A8E2J4Q0"/>
<keyword evidence="4" id="KW-1185">Reference proteome</keyword>
<feature type="compositionally biased region" description="Polar residues" evidence="2">
    <location>
        <begin position="98"/>
        <end position="114"/>
    </location>
</feature>
<protein>
    <recommendedName>
        <fullName evidence="5">Chromo domain-containing protein</fullName>
    </recommendedName>
</protein>
<feature type="coiled-coil region" evidence="1">
    <location>
        <begin position="697"/>
        <end position="756"/>
    </location>
</feature>
<organism evidence="3 4">
    <name type="scientific">Obba rivulosa</name>
    <dbReference type="NCBI Taxonomy" id="1052685"/>
    <lineage>
        <taxon>Eukaryota</taxon>
        <taxon>Fungi</taxon>
        <taxon>Dikarya</taxon>
        <taxon>Basidiomycota</taxon>
        <taxon>Agaricomycotina</taxon>
        <taxon>Agaricomycetes</taxon>
        <taxon>Polyporales</taxon>
        <taxon>Gelatoporiaceae</taxon>
        <taxon>Obba</taxon>
    </lineage>
</organism>
<evidence type="ECO:0000256" key="2">
    <source>
        <dbReference type="SAM" id="MobiDB-lite"/>
    </source>
</evidence>
<gene>
    <name evidence="3" type="ORF">OBBRIDRAFT_831529</name>
</gene>
<evidence type="ECO:0000256" key="1">
    <source>
        <dbReference type="SAM" id="Coils"/>
    </source>
</evidence>
<sequence length="969" mass="107756">MASDEDVLEDSSLEIPSYDTQFISQEDDEETLWEVIEILEERPAKYKVKWAGVDPATGKPWPPSWVPKQDCTDHLVREWKIKQARKKKEALKKKQGKTRSSATSSTGVSKQSIITPKAGPSTALAMDVTKTVPPRKKAKVSVEIVRRPASRSAPSRRSSPPSAHPPDVHGVLEPFLNARSAHSEGRVSDSDEEPDAPGSNRRDKGKHKDAEIMKIGPPRGIKRKRAELSGTRSGLNPRLPAKPAHQVDHEVYMTPSSTRDVHQQRHSPKTPSRQFFPLTAISSQTRHLLRQEEEESTQEALNIMPSPSGRVNSPEALRVHRGYPPSGLNDTHSRDGIVPESQPALTTQDASLNAGLPTTPVRPSDTRPVRSDSSIISQMRRRSGNESSRRTIRETSSTDDAKAGPRKTTKSKPLRPPPTISPSVFRPHLPEPDPPPSSIEQFSSPEKGPQGAARLLIQRAKQRTDAKGKGKAVVSTCDDETLHVRGQTLAAEASSARAEERRRQLQSGRPLRPPKPDLQPSDPPSDQASLPEHPEAVQDDLDVIPDEHLVAQQMVEDYIDFDGGFSQPDHPVVEHARLEHHVSLQPNAPDHNNVPAALPAAEAQEIVTAERRQSVSEQAMRELPSTSSTQRADIGSQSQSQPSNHPQIQALTDALGEKVQEVVQKAAEIDDLRRQNATLVTVVSAATSRQEVQNRALAESETRNSQLVAQVAELQQMLAQEKARAEAANQEQQKIIEDLQRRKHDAESDRDLFKELYDKASAHASEVGEQKTQLQRELSVASGQVTDGLTMIKRMYVGRMQKLQEELVQWKGLCKVLTDKDERTDDEVRRRAAEEPILREENAELREAVEDLQENVARLQTRIQELTQVVPEPEPMTIEPAAPLQPDENAILAQDQSADFAQEAPIRTEEEPSSSADFMRAALHARTFFYVCQYVTDTTMCNTRFPTAEAMKNHAYHVHYPWMVSVLNL</sequence>
<feature type="compositionally biased region" description="Basic residues" evidence="2">
    <location>
        <begin position="84"/>
        <end position="97"/>
    </location>
</feature>
<evidence type="ECO:0000313" key="3">
    <source>
        <dbReference type="EMBL" id="OCH94697.1"/>
    </source>
</evidence>
<keyword evidence="1" id="KW-0175">Coiled coil</keyword>
<evidence type="ECO:0000313" key="4">
    <source>
        <dbReference type="Proteomes" id="UP000250043"/>
    </source>
</evidence>
<accession>A0A8E2J4Q0</accession>
<dbReference type="EMBL" id="KV722341">
    <property type="protein sequence ID" value="OCH94697.1"/>
    <property type="molecule type" value="Genomic_DNA"/>
</dbReference>
<feature type="region of interest" description="Disordered" evidence="2">
    <location>
        <begin position="1"/>
        <end position="21"/>
    </location>
</feature>